<sequence>MVSSPPEVVFSSDVPTMHEWSRRTGIPIISADAIGVNYARARRWLQSIRNQLVQNYGWRDLLPLDDRMLFSIECHPPPSLPRSPNFRLQAPMHASSLFSPDRRVQWEMVFHGAVFPYLRHTVPPVADMLYLLQCLLTGVFLLVKEEQVPGEGTYRTIRGLPPVEWVAANEAELVRIFGVPHYRALFRAAGDRRTSFKLEHLR</sequence>
<comment type="caution">
    <text evidence="1">The sequence shown here is derived from an EMBL/GenBank/DDBJ whole genome shotgun (WGS) entry which is preliminary data.</text>
</comment>
<reference evidence="1" key="1">
    <citation type="submission" date="2019-10" db="EMBL/GenBank/DDBJ databases">
        <authorList>
            <consortium name="DOE Joint Genome Institute"/>
            <person name="Kuo A."/>
            <person name="Miyauchi S."/>
            <person name="Kiss E."/>
            <person name="Drula E."/>
            <person name="Kohler A."/>
            <person name="Sanchez-Garcia M."/>
            <person name="Andreopoulos B."/>
            <person name="Barry K.W."/>
            <person name="Bonito G."/>
            <person name="Buee M."/>
            <person name="Carver A."/>
            <person name="Chen C."/>
            <person name="Cichocki N."/>
            <person name="Clum A."/>
            <person name="Culley D."/>
            <person name="Crous P.W."/>
            <person name="Fauchery L."/>
            <person name="Girlanda M."/>
            <person name="Hayes R."/>
            <person name="Keri Z."/>
            <person name="LaButti K."/>
            <person name="Lipzen A."/>
            <person name="Lombard V."/>
            <person name="Magnuson J."/>
            <person name="Maillard F."/>
            <person name="Morin E."/>
            <person name="Murat C."/>
            <person name="Nolan M."/>
            <person name="Ohm R."/>
            <person name="Pangilinan J."/>
            <person name="Pereira M."/>
            <person name="Perotto S."/>
            <person name="Peter M."/>
            <person name="Riley R."/>
            <person name="Sitrit Y."/>
            <person name="Stielow B."/>
            <person name="Szollosi G."/>
            <person name="Zifcakova L."/>
            <person name="Stursova M."/>
            <person name="Spatafora J.W."/>
            <person name="Tedersoo L."/>
            <person name="Vaario L.-M."/>
            <person name="Yamada A."/>
            <person name="Yan M."/>
            <person name="Wang P."/>
            <person name="Xu J."/>
            <person name="Bruns T."/>
            <person name="Baldrian P."/>
            <person name="Vilgalys R."/>
            <person name="Henrissat B."/>
            <person name="Grigoriev I.V."/>
            <person name="Hibbett D."/>
            <person name="Nagy L.G."/>
            <person name="Martin F.M."/>
        </authorList>
    </citation>
    <scope>NUCLEOTIDE SEQUENCE</scope>
    <source>
        <strain evidence="1">Prilba</strain>
    </source>
</reference>
<gene>
    <name evidence="1" type="ORF">DFH94DRAFT_633652</name>
</gene>
<organism evidence="1 2">
    <name type="scientific">Russula ochroleuca</name>
    <dbReference type="NCBI Taxonomy" id="152965"/>
    <lineage>
        <taxon>Eukaryota</taxon>
        <taxon>Fungi</taxon>
        <taxon>Dikarya</taxon>
        <taxon>Basidiomycota</taxon>
        <taxon>Agaricomycotina</taxon>
        <taxon>Agaricomycetes</taxon>
        <taxon>Russulales</taxon>
        <taxon>Russulaceae</taxon>
        <taxon>Russula</taxon>
    </lineage>
</organism>
<protein>
    <submittedName>
        <fullName evidence="1">Uncharacterized protein</fullName>
    </submittedName>
</protein>
<reference evidence="1" key="2">
    <citation type="journal article" date="2020" name="Nat. Commun.">
        <title>Large-scale genome sequencing of mycorrhizal fungi provides insights into the early evolution of symbiotic traits.</title>
        <authorList>
            <person name="Miyauchi S."/>
            <person name="Kiss E."/>
            <person name="Kuo A."/>
            <person name="Drula E."/>
            <person name="Kohler A."/>
            <person name="Sanchez-Garcia M."/>
            <person name="Morin E."/>
            <person name="Andreopoulos B."/>
            <person name="Barry K.W."/>
            <person name="Bonito G."/>
            <person name="Buee M."/>
            <person name="Carver A."/>
            <person name="Chen C."/>
            <person name="Cichocki N."/>
            <person name="Clum A."/>
            <person name="Culley D."/>
            <person name="Crous P.W."/>
            <person name="Fauchery L."/>
            <person name="Girlanda M."/>
            <person name="Hayes R.D."/>
            <person name="Keri Z."/>
            <person name="LaButti K."/>
            <person name="Lipzen A."/>
            <person name="Lombard V."/>
            <person name="Magnuson J."/>
            <person name="Maillard F."/>
            <person name="Murat C."/>
            <person name="Nolan M."/>
            <person name="Ohm R.A."/>
            <person name="Pangilinan J."/>
            <person name="Pereira M.F."/>
            <person name="Perotto S."/>
            <person name="Peter M."/>
            <person name="Pfister S."/>
            <person name="Riley R."/>
            <person name="Sitrit Y."/>
            <person name="Stielow J.B."/>
            <person name="Szollosi G."/>
            <person name="Zifcakova L."/>
            <person name="Stursova M."/>
            <person name="Spatafora J.W."/>
            <person name="Tedersoo L."/>
            <person name="Vaario L.M."/>
            <person name="Yamada A."/>
            <person name="Yan M."/>
            <person name="Wang P."/>
            <person name="Xu J."/>
            <person name="Bruns T."/>
            <person name="Baldrian P."/>
            <person name="Vilgalys R."/>
            <person name="Dunand C."/>
            <person name="Henrissat B."/>
            <person name="Grigoriev I.V."/>
            <person name="Hibbett D."/>
            <person name="Nagy L.G."/>
            <person name="Martin F.M."/>
        </authorList>
    </citation>
    <scope>NUCLEOTIDE SEQUENCE</scope>
    <source>
        <strain evidence="1">Prilba</strain>
    </source>
</reference>
<proteinExistence type="predicted"/>
<dbReference type="OrthoDB" id="3209743at2759"/>
<dbReference type="EMBL" id="WHVB01000011">
    <property type="protein sequence ID" value="KAF8478705.1"/>
    <property type="molecule type" value="Genomic_DNA"/>
</dbReference>
<evidence type="ECO:0000313" key="2">
    <source>
        <dbReference type="Proteomes" id="UP000759537"/>
    </source>
</evidence>
<keyword evidence="2" id="KW-1185">Reference proteome</keyword>
<name>A0A9P5MU78_9AGAM</name>
<dbReference type="AlphaFoldDB" id="A0A9P5MU78"/>
<evidence type="ECO:0000313" key="1">
    <source>
        <dbReference type="EMBL" id="KAF8478705.1"/>
    </source>
</evidence>
<accession>A0A9P5MU78</accession>
<dbReference type="Proteomes" id="UP000759537">
    <property type="component" value="Unassembled WGS sequence"/>
</dbReference>